<sequence>MKTSITVIAVELGVVLLGLVAAVLSWRNGIQTSTFAALGEAPEFVATRYVAPWLLLAAVLLAIAGLFAIDAVTRAARVRRRH</sequence>
<reference evidence="2 3" key="1">
    <citation type="submission" date="2019-07" db="EMBL/GenBank/DDBJ databases">
        <title>Whole genome shotgun sequence of Nocardia ninae NBRC 108245.</title>
        <authorList>
            <person name="Hosoyama A."/>
            <person name="Uohara A."/>
            <person name="Ohji S."/>
            <person name="Ichikawa N."/>
        </authorList>
    </citation>
    <scope>NUCLEOTIDE SEQUENCE [LARGE SCALE GENOMIC DNA]</scope>
    <source>
        <strain evidence="2 3">NBRC 108245</strain>
    </source>
</reference>
<dbReference type="Proteomes" id="UP000321424">
    <property type="component" value="Unassembled WGS sequence"/>
</dbReference>
<proteinExistence type="predicted"/>
<evidence type="ECO:0000313" key="3">
    <source>
        <dbReference type="Proteomes" id="UP000321424"/>
    </source>
</evidence>
<dbReference type="AlphaFoldDB" id="A0A511MTW6"/>
<evidence type="ECO:0000313" key="2">
    <source>
        <dbReference type="EMBL" id="GEM44029.1"/>
    </source>
</evidence>
<keyword evidence="1" id="KW-0812">Transmembrane</keyword>
<keyword evidence="3" id="KW-1185">Reference proteome</keyword>
<feature type="transmembrane region" description="Helical" evidence="1">
    <location>
        <begin position="7"/>
        <end position="30"/>
    </location>
</feature>
<accession>A0A511MTW6</accession>
<comment type="caution">
    <text evidence="2">The sequence shown here is derived from an EMBL/GenBank/DDBJ whole genome shotgun (WGS) entry which is preliminary data.</text>
</comment>
<keyword evidence="1" id="KW-1133">Transmembrane helix</keyword>
<evidence type="ECO:0000256" key="1">
    <source>
        <dbReference type="SAM" id="Phobius"/>
    </source>
</evidence>
<name>A0A511MTW6_9NOCA</name>
<keyword evidence="1" id="KW-0472">Membrane</keyword>
<dbReference type="RefSeq" id="WP_147143583.1">
    <property type="nucleotide sequence ID" value="NZ_BJXA01000129.1"/>
</dbReference>
<organism evidence="2 3">
    <name type="scientific">Nocardia ninae NBRC 108245</name>
    <dbReference type="NCBI Taxonomy" id="1210091"/>
    <lineage>
        <taxon>Bacteria</taxon>
        <taxon>Bacillati</taxon>
        <taxon>Actinomycetota</taxon>
        <taxon>Actinomycetes</taxon>
        <taxon>Mycobacteriales</taxon>
        <taxon>Nocardiaceae</taxon>
        <taxon>Nocardia</taxon>
    </lineage>
</organism>
<gene>
    <name evidence="2" type="ORF">NN4_85480</name>
</gene>
<protein>
    <submittedName>
        <fullName evidence="2">Uncharacterized protein</fullName>
    </submittedName>
</protein>
<dbReference type="EMBL" id="BJXA01000129">
    <property type="protein sequence ID" value="GEM44029.1"/>
    <property type="molecule type" value="Genomic_DNA"/>
</dbReference>
<feature type="transmembrane region" description="Helical" evidence="1">
    <location>
        <begin position="50"/>
        <end position="72"/>
    </location>
</feature>